<name>A0A9N9AIP0_9GLOM</name>
<organism evidence="1 2">
    <name type="scientific">Diversispora eburnea</name>
    <dbReference type="NCBI Taxonomy" id="1213867"/>
    <lineage>
        <taxon>Eukaryota</taxon>
        <taxon>Fungi</taxon>
        <taxon>Fungi incertae sedis</taxon>
        <taxon>Mucoromycota</taxon>
        <taxon>Glomeromycotina</taxon>
        <taxon>Glomeromycetes</taxon>
        <taxon>Diversisporales</taxon>
        <taxon>Diversisporaceae</taxon>
        <taxon>Diversispora</taxon>
    </lineage>
</organism>
<gene>
    <name evidence="1" type="ORF">DEBURN_LOCUS6110</name>
</gene>
<evidence type="ECO:0000313" key="1">
    <source>
        <dbReference type="EMBL" id="CAG8530392.1"/>
    </source>
</evidence>
<comment type="caution">
    <text evidence="1">The sequence shown here is derived from an EMBL/GenBank/DDBJ whole genome shotgun (WGS) entry which is preliminary data.</text>
</comment>
<keyword evidence="2" id="KW-1185">Reference proteome</keyword>
<sequence>MEVQLMEKFNRKVKFKADPTNGLLEGARSLIFIPTHSTTLSQLTSIESGIIYVTWVLFVERGGIVVSKDISLEMLLNTISKRFNIILNIDRISYKNGAGELIVLKDEEDWKVAKWEASYEKKIGVEIININNDPITTATNDSNMNPSIKVIIPTDPQSPASIVNLGDEFHVEWEVHGMTGDPELSIRVNSVLPTLPFPTYLSIWENPPIVKSSKGSYKFTIDPTTFQADTWYTITISEVNNENINGTSDSFMK</sequence>
<dbReference type="EMBL" id="CAJVPK010000597">
    <property type="protein sequence ID" value="CAG8530392.1"/>
    <property type="molecule type" value="Genomic_DNA"/>
</dbReference>
<reference evidence="1" key="1">
    <citation type="submission" date="2021-06" db="EMBL/GenBank/DDBJ databases">
        <authorList>
            <person name="Kallberg Y."/>
            <person name="Tangrot J."/>
            <person name="Rosling A."/>
        </authorList>
    </citation>
    <scope>NUCLEOTIDE SEQUENCE</scope>
    <source>
        <strain evidence="1">AZ414A</strain>
    </source>
</reference>
<evidence type="ECO:0000313" key="2">
    <source>
        <dbReference type="Proteomes" id="UP000789706"/>
    </source>
</evidence>
<dbReference type="OrthoDB" id="2373661at2759"/>
<proteinExistence type="predicted"/>
<dbReference type="Proteomes" id="UP000789706">
    <property type="component" value="Unassembled WGS sequence"/>
</dbReference>
<dbReference type="SUPFAM" id="SSF54277">
    <property type="entry name" value="CAD &amp; PB1 domains"/>
    <property type="match status" value="1"/>
</dbReference>
<dbReference type="AlphaFoldDB" id="A0A9N9AIP0"/>
<accession>A0A9N9AIP0</accession>
<protein>
    <submittedName>
        <fullName evidence="1">1391_t:CDS:1</fullName>
    </submittedName>
</protein>
<dbReference type="Gene3D" id="3.10.20.90">
    <property type="entry name" value="Phosphatidylinositol 3-kinase Catalytic Subunit, Chain A, domain 1"/>
    <property type="match status" value="1"/>
</dbReference>